<dbReference type="RefSeq" id="WP_345574970.1">
    <property type="nucleotide sequence ID" value="NZ_BAABDQ010000043.1"/>
</dbReference>
<dbReference type="GO" id="GO:0016787">
    <property type="term" value="F:hydrolase activity"/>
    <property type="evidence" value="ECO:0007669"/>
    <property type="project" value="UniProtKB-KW"/>
</dbReference>
<accession>A0ABP6ZG55</accession>
<protein>
    <submittedName>
        <fullName evidence="4">Alpha/beta hydrolase</fullName>
    </submittedName>
</protein>
<dbReference type="InterPro" id="IPR000073">
    <property type="entry name" value="AB_hydrolase_1"/>
</dbReference>
<evidence type="ECO:0000313" key="4">
    <source>
        <dbReference type="EMBL" id="GAA3607531.1"/>
    </source>
</evidence>
<name>A0ABP6ZG55_9ACTN</name>
<dbReference type="SUPFAM" id="SSF53474">
    <property type="entry name" value="alpha/beta-Hydrolases"/>
    <property type="match status" value="1"/>
</dbReference>
<evidence type="ECO:0000256" key="1">
    <source>
        <dbReference type="ARBA" id="ARBA00022801"/>
    </source>
</evidence>
<organism evidence="4 5">
    <name type="scientific">Nonomuraea rosea</name>
    <dbReference type="NCBI Taxonomy" id="638574"/>
    <lineage>
        <taxon>Bacteria</taxon>
        <taxon>Bacillati</taxon>
        <taxon>Actinomycetota</taxon>
        <taxon>Actinomycetes</taxon>
        <taxon>Streptosporangiales</taxon>
        <taxon>Streptosporangiaceae</taxon>
        <taxon>Nonomuraea</taxon>
    </lineage>
</organism>
<dbReference type="PANTHER" id="PTHR43798:SF31">
    <property type="entry name" value="AB HYDROLASE SUPERFAMILY PROTEIN YCLE"/>
    <property type="match status" value="1"/>
</dbReference>
<dbReference type="PANTHER" id="PTHR43798">
    <property type="entry name" value="MONOACYLGLYCEROL LIPASE"/>
    <property type="match status" value="1"/>
</dbReference>
<sequence length="304" mass="32330">MQTQEAEIDGPAGRIAVADHGGDGPDVLLVHGANRTLLDWEPLRRELPDARLVAYDLRGHGRSDVPADGDYGWDAHLADLDAVADAVKLTDPYVVGHSLGGMIAICHGRRRPECPGVVDLDGFGGGDPALHPGMPPQEVVRRRAAQIAALASAPSVLSDEQVAAITAQVRQRAQAMGVDPALEEAATRRSLAPEDAPEDASAWRRKPSPAALTELLAPLDGWNVFSVLRQTRCPVLLVQAGQVPPMAQLPDEFRELNEALIAGIAQELATLSGPRLERLPDAGHLLHLQAAAEVAGLIRTFLKS</sequence>
<feature type="region of interest" description="Disordered" evidence="2">
    <location>
        <begin position="184"/>
        <end position="205"/>
    </location>
</feature>
<feature type="domain" description="AB hydrolase-1" evidence="3">
    <location>
        <begin position="27"/>
        <end position="295"/>
    </location>
</feature>
<evidence type="ECO:0000313" key="5">
    <source>
        <dbReference type="Proteomes" id="UP001500630"/>
    </source>
</evidence>
<keyword evidence="5" id="KW-1185">Reference proteome</keyword>
<dbReference type="Pfam" id="PF12697">
    <property type="entry name" value="Abhydrolase_6"/>
    <property type="match status" value="1"/>
</dbReference>
<keyword evidence="1 4" id="KW-0378">Hydrolase</keyword>
<dbReference type="InterPro" id="IPR050266">
    <property type="entry name" value="AB_hydrolase_sf"/>
</dbReference>
<dbReference type="EMBL" id="BAABDQ010000043">
    <property type="protein sequence ID" value="GAA3607531.1"/>
    <property type="molecule type" value="Genomic_DNA"/>
</dbReference>
<comment type="caution">
    <text evidence="4">The sequence shown here is derived from an EMBL/GenBank/DDBJ whole genome shotgun (WGS) entry which is preliminary data.</text>
</comment>
<proteinExistence type="predicted"/>
<dbReference type="Proteomes" id="UP001500630">
    <property type="component" value="Unassembled WGS sequence"/>
</dbReference>
<evidence type="ECO:0000259" key="3">
    <source>
        <dbReference type="Pfam" id="PF12697"/>
    </source>
</evidence>
<evidence type="ECO:0000256" key="2">
    <source>
        <dbReference type="SAM" id="MobiDB-lite"/>
    </source>
</evidence>
<gene>
    <name evidence="4" type="ORF">GCM10022419_110550</name>
</gene>
<dbReference type="InterPro" id="IPR029058">
    <property type="entry name" value="AB_hydrolase_fold"/>
</dbReference>
<dbReference type="Gene3D" id="3.40.50.1820">
    <property type="entry name" value="alpha/beta hydrolase"/>
    <property type="match status" value="1"/>
</dbReference>
<reference evidence="5" key="1">
    <citation type="journal article" date="2019" name="Int. J. Syst. Evol. Microbiol.">
        <title>The Global Catalogue of Microorganisms (GCM) 10K type strain sequencing project: providing services to taxonomists for standard genome sequencing and annotation.</title>
        <authorList>
            <consortium name="The Broad Institute Genomics Platform"/>
            <consortium name="The Broad Institute Genome Sequencing Center for Infectious Disease"/>
            <person name="Wu L."/>
            <person name="Ma J."/>
        </authorList>
    </citation>
    <scope>NUCLEOTIDE SEQUENCE [LARGE SCALE GENOMIC DNA]</scope>
    <source>
        <strain evidence="5">JCM 17326</strain>
    </source>
</reference>